<evidence type="ECO:0000313" key="2">
    <source>
        <dbReference type="EMBL" id="KAJ8434936.1"/>
    </source>
</evidence>
<evidence type="ECO:0000256" key="1">
    <source>
        <dbReference type="SAM" id="Coils"/>
    </source>
</evidence>
<reference evidence="2" key="1">
    <citation type="submission" date="2022-04" db="EMBL/GenBank/DDBJ databases">
        <title>Carnegiea gigantea Genome sequencing and assembly v2.</title>
        <authorList>
            <person name="Copetti D."/>
            <person name="Sanderson M.J."/>
            <person name="Burquez A."/>
            <person name="Wojciechowski M.F."/>
        </authorList>
    </citation>
    <scope>NUCLEOTIDE SEQUENCE</scope>
    <source>
        <strain evidence="2">SGP5-SGP5p</strain>
        <tissue evidence="2">Aerial part</tissue>
    </source>
</reference>
<feature type="coiled-coil region" evidence="1">
    <location>
        <begin position="72"/>
        <end position="106"/>
    </location>
</feature>
<keyword evidence="3" id="KW-1185">Reference proteome</keyword>
<proteinExistence type="predicted"/>
<organism evidence="2 3">
    <name type="scientific">Carnegiea gigantea</name>
    <dbReference type="NCBI Taxonomy" id="171969"/>
    <lineage>
        <taxon>Eukaryota</taxon>
        <taxon>Viridiplantae</taxon>
        <taxon>Streptophyta</taxon>
        <taxon>Embryophyta</taxon>
        <taxon>Tracheophyta</taxon>
        <taxon>Spermatophyta</taxon>
        <taxon>Magnoliopsida</taxon>
        <taxon>eudicotyledons</taxon>
        <taxon>Gunneridae</taxon>
        <taxon>Pentapetalae</taxon>
        <taxon>Caryophyllales</taxon>
        <taxon>Cactineae</taxon>
        <taxon>Cactaceae</taxon>
        <taxon>Cactoideae</taxon>
        <taxon>Echinocereeae</taxon>
        <taxon>Carnegiea</taxon>
    </lineage>
</organism>
<sequence length="175" mass="20300">MLYKCLVKPYLIRCPVPLLMDFLLPKAILTAFMPLSFKEVSMSLFERVNCRIEVQDKLDEASHRLNIEGAHYKTKTVELKQVELRCEKLLKELQLLEDQKKDLSTQWPVSICLKKLSEKLLTCKIDILNATEVMDAATKASLEKAEAYIKESFEDLKNFQWDSQCTYNAPDTFVM</sequence>
<protein>
    <submittedName>
        <fullName evidence="2">Uncharacterized protein</fullName>
    </submittedName>
</protein>
<evidence type="ECO:0000313" key="3">
    <source>
        <dbReference type="Proteomes" id="UP001153076"/>
    </source>
</evidence>
<dbReference type="EMBL" id="JAKOGI010000444">
    <property type="protein sequence ID" value="KAJ8434936.1"/>
    <property type="molecule type" value="Genomic_DNA"/>
</dbReference>
<keyword evidence="1" id="KW-0175">Coiled coil</keyword>
<gene>
    <name evidence="2" type="ORF">Cgig2_023933</name>
</gene>
<dbReference type="AlphaFoldDB" id="A0A9Q1K0M4"/>
<name>A0A9Q1K0M4_9CARY</name>
<accession>A0A9Q1K0M4</accession>
<comment type="caution">
    <text evidence="2">The sequence shown here is derived from an EMBL/GenBank/DDBJ whole genome shotgun (WGS) entry which is preliminary data.</text>
</comment>
<dbReference type="Proteomes" id="UP001153076">
    <property type="component" value="Unassembled WGS sequence"/>
</dbReference>